<dbReference type="Proteomes" id="UP001424441">
    <property type="component" value="Unassembled WGS sequence"/>
</dbReference>
<sequence>MSSFAIDPLRIVVVVMSHLLGITLYFGLPDIWPYLFTPTRIAIALLCMAFGLYIWRDGLEGSARTTIGLLSLLTVLTASGLALWDIVDLSRVLLSTISSWKKAGQSSFVAVKASLRILNEIDVSPANSSRFW</sequence>
<name>A0ABN1GQ62_9HYPH</name>
<feature type="transmembrane region" description="Helical" evidence="1">
    <location>
        <begin position="9"/>
        <end position="28"/>
    </location>
</feature>
<proteinExistence type="predicted"/>
<comment type="caution">
    <text evidence="2">The sequence shown here is derived from an EMBL/GenBank/DDBJ whole genome shotgun (WGS) entry which is preliminary data.</text>
</comment>
<keyword evidence="1" id="KW-0472">Membrane</keyword>
<gene>
    <name evidence="2" type="ORF">GCM10008943_33830</name>
</gene>
<keyword evidence="3" id="KW-1185">Reference proteome</keyword>
<dbReference type="EMBL" id="BAAADE010000024">
    <property type="protein sequence ID" value="GAA0616259.1"/>
    <property type="molecule type" value="Genomic_DNA"/>
</dbReference>
<reference evidence="2 3" key="1">
    <citation type="journal article" date="2019" name="Int. J. Syst. Evol. Microbiol.">
        <title>The Global Catalogue of Microorganisms (GCM) 10K type strain sequencing project: providing services to taxonomists for standard genome sequencing and annotation.</title>
        <authorList>
            <consortium name="The Broad Institute Genomics Platform"/>
            <consortium name="The Broad Institute Genome Sequencing Center for Infectious Disease"/>
            <person name="Wu L."/>
            <person name="Ma J."/>
        </authorList>
    </citation>
    <scope>NUCLEOTIDE SEQUENCE [LARGE SCALE GENOMIC DNA]</scope>
    <source>
        <strain evidence="2 3">JCM 15115</strain>
    </source>
</reference>
<evidence type="ECO:0000313" key="3">
    <source>
        <dbReference type="Proteomes" id="UP001424441"/>
    </source>
</evidence>
<dbReference type="RefSeq" id="WP_343808498.1">
    <property type="nucleotide sequence ID" value="NZ_BAAADE010000024.1"/>
</dbReference>
<feature type="transmembrane region" description="Helical" evidence="1">
    <location>
        <begin position="67"/>
        <end position="87"/>
    </location>
</feature>
<accession>A0ABN1GQ62</accession>
<protein>
    <submittedName>
        <fullName evidence="2">Uncharacterized protein</fullName>
    </submittedName>
</protein>
<evidence type="ECO:0000313" key="2">
    <source>
        <dbReference type="EMBL" id="GAA0616259.1"/>
    </source>
</evidence>
<organism evidence="2 3">
    <name type="scientific">Paenochrobactrum glaciei</name>
    <dbReference type="NCBI Taxonomy" id="486407"/>
    <lineage>
        <taxon>Bacteria</taxon>
        <taxon>Pseudomonadati</taxon>
        <taxon>Pseudomonadota</taxon>
        <taxon>Alphaproteobacteria</taxon>
        <taxon>Hyphomicrobiales</taxon>
        <taxon>Brucellaceae</taxon>
        <taxon>Paenochrobactrum</taxon>
    </lineage>
</organism>
<keyword evidence="1" id="KW-1133">Transmembrane helix</keyword>
<feature type="transmembrane region" description="Helical" evidence="1">
    <location>
        <begin position="34"/>
        <end position="55"/>
    </location>
</feature>
<evidence type="ECO:0000256" key="1">
    <source>
        <dbReference type="SAM" id="Phobius"/>
    </source>
</evidence>
<keyword evidence="1" id="KW-0812">Transmembrane</keyword>